<evidence type="ECO:0000313" key="4">
    <source>
        <dbReference type="Proteomes" id="UP001342314"/>
    </source>
</evidence>
<feature type="coiled-coil region" evidence="1">
    <location>
        <begin position="344"/>
        <end position="405"/>
    </location>
</feature>
<feature type="compositionally biased region" description="Low complexity" evidence="2">
    <location>
        <begin position="326"/>
        <end position="341"/>
    </location>
</feature>
<keyword evidence="4" id="KW-1185">Reference proteome</keyword>
<accession>A0AAV5G9J9</accession>
<evidence type="ECO:0000313" key="3">
    <source>
        <dbReference type="EMBL" id="GJN87099.1"/>
    </source>
</evidence>
<comment type="caution">
    <text evidence="3">The sequence shown here is derived from an EMBL/GenBank/DDBJ whole genome shotgun (WGS) entry which is preliminary data.</text>
</comment>
<dbReference type="AlphaFoldDB" id="A0AAV5G9J9"/>
<dbReference type="Proteomes" id="UP001342314">
    <property type="component" value="Unassembled WGS sequence"/>
</dbReference>
<feature type="region of interest" description="Disordered" evidence="2">
    <location>
        <begin position="320"/>
        <end position="341"/>
    </location>
</feature>
<name>A0AAV5G9J9_9BASI</name>
<evidence type="ECO:0008006" key="5">
    <source>
        <dbReference type="Google" id="ProtNLM"/>
    </source>
</evidence>
<organism evidence="3 4">
    <name type="scientific">Rhodotorula paludigena</name>
    <dbReference type="NCBI Taxonomy" id="86838"/>
    <lineage>
        <taxon>Eukaryota</taxon>
        <taxon>Fungi</taxon>
        <taxon>Dikarya</taxon>
        <taxon>Basidiomycota</taxon>
        <taxon>Pucciniomycotina</taxon>
        <taxon>Microbotryomycetes</taxon>
        <taxon>Sporidiobolales</taxon>
        <taxon>Sporidiobolaceae</taxon>
        <taxon>Rhodotorula</taxon>
    </lineage>
</organism>
<keyword evidence="1" id="KW-0175">Coiled coil</keyword>
<reference evidence="3 4" key="1">
    <citation type="submission" date="2021-12" db="EMBL/GenBank/DDBJ databases">
        <title>High titer production of polyol ester of fatty acids by Rhodotorula paludigena BS15 towards product separation-free biomass refinery.</title>
        <authorList>
            <person name="Mano J."/>
            <person name="Ono H."/>
            <person name="Tanaka T."/>
            <person name="Naito K."/>
            <person name="Sushida H."/>
            <person name="Ike M."/>
            <person name="Tokuyasu K."/>
            <person name="Kitaoka M."/>
        </authorList>
    </citation>
    <scope>NUCLEOTIDE SEQUENCE [LARGE SCALE GENOMIC DNA]</scope>
    <source>
        <strain evidence="3 4">BS15</strain>
    </source>
</reference>
<sequence length="441" mass="48366">MATELRIDVPVEGSALDTYRWALPPTVKDYEMLVENRKWTWAMLFNGRLALNLASRLSDERNKEGLREQFMAFWKPEMEAWRRRWPAINPFIDIHAENIVIMLNLVALRFPGDSPNAILTDCMAAAIRTIQKVVGWEDKMIQVLYSSNYMIWHIAYGAVLLLQLSLRFQKEISTDLRNRCLRVAVILDQIGRNRPNAASYATLHAKRIRVLCESTPAQTRAESPLPPILASDSYRPLDIPPQPPTWPIPPAPPVLPPPQTVANPPPQLSDAAELSTFPLTLPELDWDVSASGGMDFLDMSMQDPTLSWLWGATQLGMEPAGSDDIASSTSSPTSSAASAAQPDLSSLLATLQTTQRQADELSAASALNGPANETVDEADLDERALSEMLAKLDDAEGTAIDLEGRLDGLLSSLDQMLGALGAGELRRGGAGAKEEEKEATS</sequence>
<protein>
    <recommendedName>
        <fullName evidence="5">Transcription factor domain-containing protein</fullName>
    </recommendedName>
</protein>
<dbReference type="EMBL" id="BQKY01000001">
    <property type="protein sequence ID" value="GJN87099.1"/>
    <property type="molecule type" value="Genomic_DNA"/>
</dbReference>
<gene>
    <name evidence="3" type="ORF">Rhopal_000044-T1</name>
</gene>
<evidence type="ECO:0000256" key="1">
    <source>
        <dbReference type="SAM" id="Coils"/>
    </source>
</evidence>
<proteinExistence type="predicted"/>
<evidence type="ECO:0000256" key="2">
    <source>
        <dbReference type="SAM" id="MobiDB-lite"/>
    </source>
</evidence>